<dbReference type="Proteomes" id="UP000014803">
    <property type="component" value="Chromosome"/>
</dbReference>
<dbReference type="HOGENOM" id="CLU_908831_0_0_7"/>
<dbReference type="AlphaFoldDB" id="S4Y7M3"/>
<feature type="region of interest" description="Disordered" evidence="1">
    <location>
        <begin position="280"/>
        <end position="306"/>
    </location>
</feature>
<organism evidence="2 3">
    <name type="scientific">Sorangium cellulosum So0157-2</name>
    <dbReference type="NCBI Taxonomy" id="1254432"/>
    <lineage>
        <taxon>Bacteria</taxon>
        <taxon>Pseudomonadati</taxon>
        <taxon>Myxococcota</taxon>
        <taxon>Polyangia</taxon>
        <taxon>Polyangiales</taxon>
        <taxon>Polyangiaceae</taxon>
        <taxon>Sorangium</taxon>
    </lineage>
</organism>
<evidence type="ECO:0000313" key="3">
    <source>
        <dbReference type="Proteomes" id="UP000014803"/>
    </source>
</evidence>
<evidence type="ECO:0000313" key="2">
    <source>
        <dbReference type="EMBL" id="AGP41417.1"/>
    </source>
</evidence>
<evidence type="ECO:0000256" key="1">
    <source>
        <dbReference type="SAM" id="MobiDB-lite"/>
    </source>
</evidence>
<name>S4Y7M3_SORCE</name>
<dbReference type="KEGG" id="scu:SCE1572_47185"/>
<protein>
    <submittedName>
        <fullName evidence="2">Uncharacterized protein</fullName>
    </submittedName>
</protein>
<accession>S4Y7M3</accession>
<dbReference type="PATRIC" id="fig|1254432.3.peg.10668"/>
<dbReference type="STRING" id="1254432.SCE1572_47185"/>
<reference evidence="2 3" key="1">
    <citation type="journal article" date="2013" name="Sci. Rep.">
        <title>Extraordinary expansion of a Sorangium cellulosum genome from an alkaline milieu.</title>
        <authorList>
            <person name="Han K."/>
            <person name="Li Z.F."/>
            <person name="Peng R."/>
            <person name="Zhu L.P."/>
            <person name="Zhou T."/>
            <person name="Wang L.G."/>
            <person name="Li S.G."/>
            <person name="Zhang X.B."/>
            <person name="Hu W."/>
            <person name="Wu Z.H."/>
            <person name="Qin N."/>
            <person name="Li Y.Z."/>
        </authorList>
    </citation>
    <scope>NUCLEOTIDE SEQUENCE [LARGE SCALE GENOMIC DNA]</scope>
    <source>
        <strain evidence="2 3">So0157-2</strain>
    </source>
</reference>
<gene>
    <name evidence="2" type="ORF">SCE1572_47185</name>
</gene>
<sequence>MTLGLVIRRVAQHLSASLTDPPLARIGGAEPLAAADVPSLVLAIHDASEVPSGVGNLPKPTQRRPLAVTTIIDLTDPTLHFPDGDVALFAEGGRVLRLPHALVHPDGTSPPPPFDGAALRLTLDGTELAWVPGAPGPQQFSFDPAAAAALDYGDPDGAGVVRFDAPLTGTELVARYFVGEYELTAARYRGVLALDVVAPTAAEVDDLSQAVATALRRGALSSLGTAHGLVPTGWGAIGLAETALGGARRRTLTYRFDLEVEEAVLPTGGGRIARVDVTTALDPGKRPPPPLPTDTGFSVVKREETP</sequence>
<dbReference type="EMBL" id="CP003969">
    <property type="protein sequence ID" value="AGP41417.1"/>
    <property type="molecule type" value="Genomic_DNA"/>
</dbReference>
<proteinExistence type="predicted"/>